<comment type="function">
    <text evidence="1 11">Functions in the biosynthesis of the anionic phospholipids phosphatidylglycerol and cardiolipin.</text>
</comment>
<dbReference type="EMBL" id="HACG01028470">
    <property type="protein sequence ID" value="CEK75335.1"/>
    <property type="molecule type" value="Transcribed_RNA"/>
</dbReference>
<dbReference type="PIRSF" id="PIRSF000850">
    <property type="entry name" value="Phospholipase_D_PSS"/>
    <property type="match status" value="1"/>
</dbReference>
<evidence type="ECO:0000256" key="7">
    <source>
        <dbReference type="ARBA" id="ARBA00023098"/>
    </source>
</evidence>
<dbReference type="PROSITE" id="PS50035">
    <property type="entry name" value="PLD"/>
    <property type="match status" value="1"/>
</dbReference>
<comment type="subcellular location">
    <subcellularLocation>
        <location evidence="11">Mitochondrion</location>
    </subcellularLocation>
</comment>
<dbReference type="EC" id="2.7.8.5" evidence="11"/>
<sequence>MNGNSDFEVNVLLDCTRGSRGTYNSRSMLRPLLAEFTSVRVSLFHTPDLRGFLKKIIPDRFNETIGLTHVKVYLFDDSFIISGANLSNDYFTNRQDRYLLFNNCCKLANFFSDFVKTIMSFSLRLAPDNSLHLAPDWKIHPYKGNKLQFKLKARETIESFLKGAETFQNIKSVVEQGNTEPKGKNLLQEPESDRQLGDTVIYPLVQMGPFGVIHDEQALQCLLRVSNHHDRILLASGYFNLTDYYMSVILNQSLAKFSILMASPQSNGFLGAKGIAGAIPYSYVYLARKFLKQVQRVHQNQRIQMMEYVRDGWTFHGKGLWYYLPSQSLPSLTLVGSPNFGYRSVYRDLECQVALVTENKGLREQLREEHVRMFSSSQLVTEQTFQRRDRYVPMWIRVVTSFITKFF</sequence>
<evidence type="ECO:0000313" key="13">
    <source>
        <dbReference type="EMBL" id="CEK75335.1"/>
    </source>
</evidence>
<proteinExistence type="inferred from homology"/>
<keyword evidence="8 11" id="KW-0594">Phospholipid biosynthesis</keyword>
<evidence type="ECO:0000256" key="8">
    <source>
        <dbReference type="ARBA" id="ARBA00023209"/>
    </source>
</evidence>
<dbReference type="GO" id="GO:0008444">
    <property type="term" value="F:CDP-diacylglycerol-glycerol-3-phosphate 3-phosphatidyltransferase activity"/>
    <property type="evidence" value="ECO:0007669"/>
    <property type="project" value="UniProtKB-EC"/>
</dbReference>
<accession>A0A0B7A5S7</accession>
<dbReference type="GO" id="GO:0032049">
    <property type="term" value="P:cardiolipin biosynthetic process"/>
    <property type="evidence" value="ECO:0007669"/>
    <property type="project" value="InterPro"/>
</dbReference>
<keyword evidence="11" id="KW-0496">Mitochondrion</keyword>
<evidence type="ECO:0000259" key="12">
    <source>
        <dbReference type="PROSITE" id="PS50035"/>
    </source>
</evidence>
<evidence type="ECO:0000256" key="6">
    <source>
        <dbReference type="ARBA" id="ARBA00022737"/>
    </source>
</evidence>
<dbReference type="InterPro" id="IPR001736">
    <property type="entry name" value="PLipase_D/transphosphatidylase"/>
</dbReference>
<dbReference type="Gene3D" id="3.30.870.10">
    <property type="entry name" value="Endonuclease Chain A"/>
    <property type="match status" value="2"/>
</dbReference>
<dbReference type="PANTHER" id="PTHR12586:SF1">
    <property type="entry name" value="CDP-DIACYLGLYCEROL--GLYCEROL-3-PHOSPHATE 3-PHOSPHATIDYLTRANSFERASE, MITOCHONDRIAL"/>
    <property type="match status" value="1"/>
</dbReference>
<evidence type="ECO:0000256" key="10">
    <source>
        <dbReference type="ARBA" id="ARBA00048586"/>
    </source>
</evidence>
<reference evidence="13" key="1">
    <citation type="submission" date="2014-12" db="EMBL/GenBank/DDBJ databases">
        <title>Insight into the proteome of Arion vulgaris.</title>
        <authorList>
            <person name="Aradska J."/>
            <person name="Bulat T."/>
            <person name="Smidak R."/>
            <person name="Sarate P."/>
            <person name="Gangsoo J."/>
            <person name="Sialana F."/>
            <person name="Bilban M."/>
            <person name="Lubec G."/>
        </authorList>
    </citation>
    <scope>NUCLEOTIDE SEQUENCE</scope>
    <source>
        <tissue evidence="13">Skin</tissue>
    </source>
</reference>
<keyword evidence="7 11" id="KW-0443">Lipid metabolism</keyword>
<feature type="domain" description="PLD phosphodiesterase" evidence="12">
    <location>
        <begin position="64"/>
        <end position="90"/>
    </location>
</feature>
<dbReference type="AlphaFoldDB" id="A0A0B7A5S7"/>
<keyword evidence="4 11" id="KW-0444">Lipid biosynthesis</keyword>
<dbReference type="SUPFAM" id="SSF56024">
    <property type="entry name" value="Phospholipase D/nuclease"/>
    <property type="match status" value="1"/>
</dbReference>
<evidence type="ECO:0000256" key="3">
    <source>
        <dbReference type="ARBA" id="ARBA00010682"/>
    </source>
</evidence>
<keyword evidence="11" id="KW-0067">ATP-binding</keyword>
<comment type="similarity">
    <text evidence="3 11">Belongs to the CDP-alcohol phosphatidyltransferase class-II family.</text>
</comment>
<evidence type="ECO:0000256" key="5">
    <source>
        <dbReference type="ARBA" id="ARBA00022679"/>
    </source>
</evidence>
<comment type="catalytic activity">
    <reaction evidence="10 11">
        <text>a CDP-1,2-diacyl-sn-glycerol + sn-glycerol 3-phosphate = a 1,2-diacyl-sn-glycero-3-phospho-(1'-sn-glycero-3'-phosphate) + CMP + H(+)</text>
        <dbReference type="Rhea" id="RHEA:12593"/>
        <dbReference type="ChEBI" id="CHEBI:15378"/>
        <dbReference type="ChEBI" id="CHEBI:57597"/>
        <dbReference type="ChEBI" id="CHEBI:58332"/>
        <dbReference type="ChEBI" id="CHEBI:60110"/>
        <dbReference type="ChEBI" id="CHEBI:60377"/>
        <dbReference type="EC" id="2.7.8.5"/>
    </reaction>
</comment>
<comment type="pathway">
    <text evidence="2 11">Phospholipid metabolism; phosphatidylglycerol biosynthesis; phosphatidylglycerol from CDP-diacylglycerol: step 1/2.</text>
</comment>
<name>A0A0B7A5S7_9EUPU</name>
<dbReference type="CDD" id="cd09137">
    <property type="entry name" value="PLDc_PGS1_euk_2"/>
    <property type="match status" value="1"/>
</dbReference>
<protein>
    <recommendedName>
        <fullName evidence="11">CDP-diacylglycerol--glycerol-3-phosphate 3-phosphatidyltransferase</fullName>
        <ecNumber evidence="11">2.7.8.5</ecNumber>
    </recommendedName>
</protein>
<keyword evidence="11" id="KW-0547">Nucleotide-binding</keyword>
<evidence type="ECO:0000256" key="1">
    <source>
        <dbReference type="ARBA" id="ARBA00003537"/>
    </source>
</evidence>
<dbReference type="UniPathway" id="UPA00084">
    <property type="reaction ID" value="UER00503"/>
</dbReference>
<dbReference type="GO" id="GO:0005739">
    <property type="term" value="C:mitochondrion"/>
    <property type="evidence" value="ECO:0007669"/>
    <property type="project" value="UniProtKB-SubCell"/>
</dbReference>
<keyword evidence="6" id="KW-0677">Repeat</keyword>
<dbReference type="InterPro" id="IPR016270">
    <property type="entry name" value="PGS1"/>
</dbReference>
<dbReference type="PANTHER" id="PTHR12586">
    <property type="entry name" value="CDP-DIACYLGLYCEROL--SERINE O-PHOSPHATIDYLTRANSFERASE"/>
    <property type="match status" value="1"/>
</dbReference>
<evidence type="ECO:0000256" key="9">
    <source>
        <dbReference type="ARBA" id="ARBA00023264"/>
    </source>
</evidence>
<gene>
    <name evidence="13" type="primary">ORF95027</name>
</gene>
<keyword evidence="9 11" id="KW-1208">Phospholipid metabolism</keyword>
<evidence type="ECO:0000256" key="2">
    <source>
        <dbReference type="ARBA" id="ARBA00005042"/>
    </source>
</evidence>
<organism evidence="13">
    <name type="scientific">Arion vulgaris</name>
    <dbReference type="NCBI Taxonomy" id="1028688"/>
    <lineage>
        <taxon>Eukaryota</taxon>
        <taxon>Metazoa</taxon>
        <taxon>Spiralia</taxon>
        <taxon>Lophotrochozoa</taxon>
        <taxon>Mollusca</taxon>
        <taxon>Gastropoda</taxon>
        <taxon>Heterobranchia</taxon>
        <taxon>Euthyneura</taxon>
        <taxon>Panpulmonata</taxon>
        <taxon>Eupulmonata</taxon>
        <taxon>Stylommatophora</taxon>
        <taxon>Helicina</taxon>
        <taxon>Arionoidea</taxon>
        <taxon>Arionidae</taxon>
        <taxon>Arion</taxon>
    </lineage>
</organism>
<keyword evidence="5 11" id="KW-0808">Transferase</keyword>
<evidence type="ECO:0000256" key="4">
    <source>
        <dbReference type="ARBA" id="ARBA00022516"/>
    </source>
</evidence>
<dbReference type="GO" id="GO:0005524">
    <property type="term" value="F:ATP binding"/>
    <property type="evidence" value="ECO:0007669"/>
    <property type="project" value="UniProtKB-KW"/>
</dbReference>
<evidence type="ECO:0000256" key="11">
    <source>
        <dbReference type="RuleBase" id="RU365024"/>
    </source>
</evidence>